<dbReference type="AlphaFoldDB" id="A0A8D8BTA9"/>
<evidence type="ECO:0000313" key="1">
    <source>
        <dbReference type="EMBL" id="CAG6477456.1"/>
    </source>
</evidence>
<name>A0A8D8BTA9_CULPI</name>
<proteinExistence type="predicted"/>
<protein>
    <submittedName>
        <fullName evidence="1">(northern house mosquito) hypothetical protein</fullName>
    </submittedName>
</protein>
<reference evidence="1" key="1">
    <citation type="submission" date="2021-05" db="EMBL/GenBank/DDBJ databases">
        <authorList>
            <person name="Alioto T."/>
            <person name="Alioto T."/>
            <person name="Gomez Garrido J."/>
        </authorList>
    </citation>
    <scope>NUCLEOTIDE SEQUENCE</scope>
</reference>
<sequence length="113" mass="12841">MLNILDRSGSQVLKHYSLYLSFCDKLFLRILDLSITVIVEQSVEIRKKNSTSTIGTLLSISSDSESHDCNVMHFYVVDQLLLEKLLPSILDLSNSQVLLRYSLFFSSFHALAL</sequence>
<accession>A0A8D8BTA9</accession>
<organism evidence="1">
    <name type="scientific">Culex pipiens</name>
    <name type="common">House mosquito</name>
    <dbReference type="NCBI Taxonomy" id="7175"/>
    <lineage>
        <taxon>Eukaryota</taxon>
        <taxon>Metazoa</taxon>
        <taxon>Ecdysozoa</taxon>
        <taxon>Arthropoda</taxon>
        <taxon>Hexapoda</taxon>
        <taxon>Insecta</taxon>
        <taxon>Pterygota</taxon>
        <taxon>Neoptera</taxon>
        <taxon>Endopterygota</taxon>
        <taxon>Diptera</taxon>
        <taxon>Nematocera</taxon>
        <taxon>Culicoidea</taxon>
        <taxon>Culicidae</taxon>
        <taxon>Culicinae</taxon>
        <taxon>Culicini</taxon>
        <taxon>Culex</taxon>
        <taxon>Culex</taxon>
    </lineage>
</organism>
<dbReference type="EMBL" id="HBUE01080986">
    <property type="protein sequence ID" value="CAG6477456.1"/>
    <property type="molecule type" value="Transcribed_RNA"/>
</dbReference>